<proteinExistence type="predicted"/>
<gene>
    <name evidence="4" type="ORF">FA048_10425</name>
</gene>
<dbReference type="InterPro" id="IPR018391">
    <property type="entry name" value="PQQ_b-propeller_rpt"/>
</dbReference>
<dbReference type="AlphaFoldDB" id="A0A4U1CR29"/>
<name>A0A4U1CR29_9SPHI</name>
<dbReference type="RefSeq" id="WP_136840576.1">
    <property type="nucleotide sequence ID" value="NZ_SWBR01000002.1"/>
</dbReference>
<feature type="domain" description="Pyrrolo-quinoline quinone repeat" evidence="3">
    <location>
        <begin position="309"/>
        <end position="499"/>
    </location>
</feature>
<feature type="domain" description="Calcineurin-like phosphoesterase" evidence="2">
    <location>
        <begin position="23"/>
        <end position="197"/>
    </location>
</feature>
<comment type="caution">
    <text evidence="4">The sequence shown here is derived from an EMBL/GenBank/DDBJ whole genome shotgun (WGS) entry which is preliminary data.</text>
</comment>
<protein>
    <submittedName>
        <fullName evidence="4">Metallophosphoesterase</fullName>
    </submittedName>
</protein>
<accession>A0A4U1CR29</accession>
<evidence type="ECO:0000313" key="5">
    <source>
        <dbReference type="Proteomes" id="UP000309488"/>
    </source>
</evidence>
<dbReference type="Proteomes" id="UP000309488">
    <property type="component" value="Unassembled WGS sequence"/>
</dbReference>
<dbReference type="Pfam" id="PF13360">
    <property type="entry name" value="PQQ_2"/>
    <property type="match status" value="1"/>
</dbReference>
<dbReference type="GO" id="GO:0016787">
    <property type="term" value="F:hydrolase activity"/>
    <property type="evidence" value="ECO:0007669"/>
    <property type="project" value="InterPro"/>
</dbReference>
<dbReference type="SMART" id="SM00564">
    <property type="entry name" value="PQQ"/>
    <property type="match status" value="6"/>
</dbReference>
<dbReference type="PANTHER" id="PTHR34512:SF30">
    <property type="entry name" value="OUTER MEMBRANE PROTEIN ASSEMBLY FACTOR BAMB"/>
    <property type="match status" value="1"/>
</dbReference>
<dbReference type="SUPFAM" id="SSF50998">
    <property type="entry name" value="Quinoprotein alcohol dehydrogenase-like"/>
    <property type="match status" value="1"/>
</dbReference>
<dbReference type="InterPro" id="IPR004843">
    <property type="entry name" value="Calcineurin-like_PHP"/>
</dbReference>
<dbReference type="InterPro" id="IPR015943">
    <property type="entry name" value="WD40/YVTN_repeat-like_dom_sf"/>
</dbReference>
<dbReference type="Pfam" id="PF00149">
    <property type="entry name" value="Metallophos"/>
    <property type="match status" value="1"/>
</dbReference>
<organism evidence="4 5">
    <name type="scientific">Pedobacter polaris</name>
    <dbReference type="NCBI Taxonomy" id="2571273"/>
    <lineage>
        <taxon>Bacteria</taxon>
        <taxon>Pseudomonadati</taxon>
        <taxon>Bacteroidota</taxon>
        <taxon>Sphingobacteriia</taxon>
        <taxon>Sphingobacteriales</taxon>
        <taxon>Sphingobacteriaceae</taxon>
        <taxon>Pedobacter</taxon>
    </lineage>
</organism>
<dbReference type="SUPFAM" id="SSF56300">
    <property type="entry name" value="Metallo-dependent phosphatases"/>
    <property type="match status" value="1"/>
</dbReference>
<evidence type="ECO:0000256" key="1">
    <source>
        <dbReference type="SAM" id="SignalP"/>
    </source>
</evidence>
<dbReference type="OrthoDB" id="9816081at2"/>
<evidence type="ECO:0000259" key="2">
    <source>
        <dbReference type="Pfam" id="PF00149"/>
    </source>
</evidence>
<feature type="chain" id="PRO_5020261614" evidence="1">
    <location>
        <begin position="20"/>
        <end position="612"/>
    </location>
</feature>
<keyword evidence="1" id="KW-0732">Signal</keyword>
<evidence type="ECO:0000259" key="3">
    <source>
        <dbReference type="Pfam" id="PF13360"/>
    </source>
</evidence>
<dbReference type="Gene3D" id="2.130.10.10">
    <property type="entry name" value="YVTN repeat-like/Quinoprotein amine dehydrogenase"/>
    <property type="match status" value="1"/>
</dbReference>
<feature type="signal peptide" evidence="1">
    <location>
        <begin position="1"/>
        <end position="19"/>
    </location>
</feature>
<evidence type="ECO:0000313" key="4">
    <source>
        <dbReference type="EMBL" id="TKC10587.1"/>
    </source>
</evidence>
<keyword evidence="5" id="KW-1185">Reference proteome</keyword>
<dbReference type="InterPro" id="IPR011047">
    <property type="entry name" value="Quinoprotein_ADH-like_sf"/>
</dbReference>
<dbReference type="PANTHER" id="PTHR34512">
    <property type="entry name" value="CELL SURFACE PROTEIN"/>
    <property type="match status" value="1"/>
</dbReference>
<dbReference type="InterPro" id="IPR029052">
    <property type="entry name" value="Metallo-depent_PP-like"/>
</dbReference>
<dbReference type="EMBL" id="SWBR01000002">
    <property type="protein sequence ID" value="TKC10587.1"/>
    <property type="molecule type" value="Genomic_DNA"/>
</dbReference>
<sequence length="612" mass="68548">MKKLAFIIAISFIALSSFAQNFKYAFVSDTHIGSANADEDLKRTVADINSQPELEFTIITGDITEMGTNEELKLAKEILSGLKKPYYIMPGNHDTGWSESGGVTFIKEFGYDKFTFDYKGYRFIGCASGPYVRMSDGHIPRDATVWLTDVLKKTPKEMPIIFANHYPIDNSLDNWYEVTDRLKAKNIQYIICGHGHNNRQYNFEGIPGTMGRSNLRAKDSIGGYNVVRMTKDTVYFSLKKPMQELLPSWRKIPLKTFVHQTLKAYERPNYDINKKYNNVKELWTYHSSANVVNTPTYSENVVVFGNSLGLIEALSKTTGKKLWTYQTKGAIYSSPVATKQLVILGSGDGNIYALNIATGKLVWKVQTEHSVLGSPIIDGNIVFVGGSDHSFRALDVKTGKLIWKFDEIEGAMVGKPLIYRGKIIFGSWGRHLYALDIKTGSLVWKWNNGNMNRMFSPAMVTPVATNGVVYIAAPDRFLTAIDVNNGQTLWRNKEAGVRESIGLSADSTTVYGKTMQDEIAAYKTQTTDPGIAWRFKASFGYEHAPSQLIEKDGKVFFGTRNGVVYVFDPKTRQNLWAHKIDNSMVNTVNVIDGKNVLVSTMDGKVTLLQAKE</sequence>
<reference evidence="4 5" key="1">
    <citation type="submission" date="2019-04" db="EMBL/GenBank/DDBJ databases">
        <title>Pedobacter sp. RP-3-22 sp. nov., isolated from Arctic soil.</title>
        <authorList>
            <person name="Dahal R.H."/>
            <person name="Kim D.-U."/>
        </authorList>
    </citation>
    <scope>NUCLEOTIDE SEQUENCE [LARGE SCALE GENOMIC DNA]</scope>
    <source>
        <strain evidence="4 5">RP-3-22</strain>
    </source>
</reference>
<dbReference type="InterPro" id="IPR002372">
    <property type="entry name" value="PQQ_rpt_dom"/>
</dbReference>
<dbReference type="Gene3D" id="3.60.21.10">
    <property type="match status" value="1"/>
</dbReference>